<comment type="caution">
    <text evidence="2">The sequence shown here is derived from an EMBL/GenBank/DDBJ whole genome shotgun (WGS) entry which is preliminary data.</text>
</comment>
<keyword evidence="2" id="KW-0808">Transferase</keyword>
<protein>
    <submittedName>
        <fullName evidence="2">Rhodanese-related sulfurtransferase</fullName>
    </submittedName>
</protein>
<dbReference type="AlphaFoldDB" id="A0A4Q0PD06"/>
<dbReference type="CDD" id="cd00158">
    <property type="entry name" value="RHOD"/>
    <property type="match status" value="1"/>
</dbReference>
<reference evidence="2 3" key="1">
    <citation type="submission" date="2018-07" db="EMBL/GenBank/DDBJ databases">
        <title>Leeuwenhoekiella genomics.</title>
        <authorList>
            <person name="Tahon G."/>
            <person name="Willems A."/>
        </authorList>
    </citation>
    <scope>NUCLEOTIDE SEQUENCE [LARGE SCALE GENOMIC DNA]</scope>
    <source>
        <strain evidence="2 3">LMG 22550</strain>
    </source>
</reference>
<evidence type="ECO:0000313" key="3">
    <source>
        <dbReference type="Proteomes" id="UP000289238"/>
    </source>
</evidence>
<feature type="domain" description="Rhodanese" evidence="1">
    <location>
        <begin position="47"/>
        <end position="136"/>
    </location>
</feature>
<dbReference type="InterPro" id="IPR036873">
    <property type="entry name" value="Rhodanese-like_dom_sf"/>
</dbReference>
<accession>A0A4Q0PD06</accession>
<dbReference type="SUPFAM" id="SSF52821">
    <property type="entry name" value="Rhodanese/Cell cycle control phosphatase"/>
    <property type="match status" value="1"/>
</dbReference>
<gene>
    <name evidence="2" type="ORF">DSM00_515</name>
</gene>
<dbReference type="EMBL" id="QOVM01000001">
    <property type="protein sequence ID" value="RXG24723.1"/>
    <property type="molecule type" value="Genomic_DNA"/>
</dbReference>
<dbReference type="NCBIfam" id="NF045521">
    <property type="entry name" value="rhoda_near_glyco"/>
    <property type="match status" value="1"/>
</dbReference>
<keyword evidence="3" id="KW-1185">Reference proteome</keyword>
<dbReference type="InterPro" id="IPR001763">
    <property type="entry name" value="Rhodanese-like_dom"/>
</dbReference>
<evidence type="ECO:0000313" key="2">
    <source>
        <dbReference type="EMBL" id="RXG24723.1"/>
    </source>
</evidence>
<dbReference type="PANTHER" id="PTHR43031:SF1">
    <property type="entry name" value="PYRIDINE NUCLEOTIDE-DISULPHIDE OXIDOREDUCTASE"/>
    <property type="match status" value="1"/>
</dbReference>
<dbReference type="Proteomes" id="UP000289238">
    <property type="component" value="Unassembled WGS sequence"/>
</dbReference>
<dbReference type="Gene3D" id="3.40.250.10">
    <property type="entry name" value="Rhodanese-like domain"/>
    <property type="match status" value="1"/>
</dbReference>
<name>A0A4Q0PD06_9FLAO</name>
<dbReference type="Pfam" id="PF00581">
    <property type="entry name" value="Rhodanese"/>
    <property type="match status" value="1"/>
</dbReference>
<dbReference type="PANTHER" id="PTHR43031">
    <property type="entry name" value="FAD-DEPENDENT OXIDOREDUCTASE"/>
    <property type="match status" value="1"/>
</dbReference>
<proteinExistence type="predicted"/>
<dbReference type="PROSITE" id="PS50206">
    <property type="entry name" value="RHODANESE_3"/>
    <property type="match status" value="1"/>
</dbReference>
<dbReference type="InterPro" id="IPR050229">
    <property type="entry name" value="GlpE_sulfurtransferase"/>
</dbReference>
<dbReference type="SMART" id="SM00450">
    <property type="entry name" value="RHOD"/>
    <property type="match status" value="1"/>
</dbReference>
<organism evidence="2 3">
    <name type="scientific">Leeuwenhoekiella aequorea</name>
    <dbReference type="NCBI Taxonomy" id="283736"/>
    <lineage>
        <taxon>Bacteria</taxon>
        <taxon>Pseudomonadati</taxon>
        <taxon>Bacteroidota</taxon>
        <taxon>Flavobacteriia</taxon>
        <taxon>Flavobacteriales</taxon>
        <taxon>Flavobacteriaceae</taxon>
        <taxon>Leeuwenhoekiella</taxon>
    </lineage>
</organism>
<evidence type="ECO:0000259" key="1">
    <source>
        <dbReference type="PROSITE" id="PS50206"/>
    </source>
</evidence>
<sequence>MNQKLLFLSMILSFALANGQKKSIDDLLEIHNSRSVPYLSVQELKMNPDNYIILDTRLKAEYEVSHLPNAIWAGTNYSKADLTTYMNSNKPIVVYCTVGIRSEDFGEKIIRKNNQTVFNLYGGIFAWKDAGYSLKDSKNKTTMRVHTFSKNWEDYLKTGIPVH</sequence>
<dbReference type="GO" id="GO:0016740">
    <property type="term" value="F:transferase activity"/>
    <property type="evidence" value="ECO:0007669"/>
    <property type="project" value="UniProtKB-KW"/>
</dbReference>
<dbReference type="OrthoDB" id="598065at2"/>
<dbReference type="RefSeq" id="WP_128756441.1">
    <property type="nucleotide sequence ID" value="NZ_QOVM01000001.1"/>
</dbReference>